<feature type="transmembrane region" description="Helical" evidence="5">
    <location>
        <begin position="256"/>
        <end position="279"/>
    </location>
</feature>
<dbReference type="PANTHER" id="PTHR37422">
    <property type="entry name" value="TEICHURONIC ACID BIOSYNTHESIS PROTEIN TUAE"/>
    <property type="match status" value="1"/>
</dbReference>
<protein>
    <recommendedName>
        <fullName evidence="6">O-antigen ligase-related domain-containing protein</fullName>
    </recommendedName>
</protein>
<organism evidence="7 8">
    <name type="scientific">Candidatus Shapirobacteria bacterium CG09_land_8_20_14_0_10_39_12</name>
    <dbReference type="NCBI Taxonomy" id="1974885"/>
    <lineage>
        <taxon>Bacteria</taxon>
        <taxon>Candidatus Shapironibacteriota</taxon>
    </lineage>
</organism>
<feature type="transmembrane region" description="Helical" evidence="5">
    <location>
        <begin position="396"/>
        <end position="416"/>
    </location>
</feature>
<evidence type="ECO:0000256" key="2">
    <source>
        <dbReference type="ARBA" id="ARBA00022692"/>
    </source>
</evidence>
<dbReference type="PANTHER" id="PTHR37422:SF23">
    <property type="entry name" value="TEICHURONIC ACID BIOSYNTHESIS PROTEIN TUAE"/>
    <property type="match status" value="1"/>
</dbReference>
<evidence type="ECO:0000256" key="5">
    <source>
        <dbReference type="SAM" id="Phobius"/>
    </source>
</evidence>
<evidence type="ECO:0000313" key="7">
    <source>
        <dbReference type="EMBL" id="PIS14358.1"/>
    </source>
</evidence>
<reference evidence="8" key="1">
    <citation type="submission" date="2017-09" db="EMBL/GenBank/DDBJ databases">
        <title>Depth-based differentiation of microbial function through sediment-hosted aquifers and enrichment of novel symbionts in the deep terrestrial subsurface.</title>
        <authorList>
            <person name="Probst A.J."/>
            <person name="Ladd B."/>
            <person name="Jarett J.K."/>
            <person name="Geller-Mcgrath D.E."/>
            <person name="Sieber C.M.K."/>
            <person name="Emerson J.B."/>
            <person name="Anantharaman K."/>
            <person name="Thomas B.C."/>
            <person name="Malmstrom R."/>
            <person name="Stieglmeier M."/>
            <person name="Klingl A."/>
            <person name="Woyke T."/>
            <person name="Ryan C.M."/>
            <person name="Banfield J.F."/>
        </authorList>
    </citation>
    <scope>NUCLEOTIDE SEQUENCE [LARGE SCALE GENOMIC DNA]</scope>
</reference>
<dbReference type="Pfam" id="PF04932">
    <property type="entry name" value="Wzy_C"/>
    <property type="match status" value="1"/>
</dbReference>
<feature type="transmembrane region" description="Helical" evidence="5">
    <location>
        <begin position="133"/>
        <end position="150"/>
    </location>
</feature>
<dbReference type="InterPro" id="IPR051533">
    <property type="entry name" value="WaaL-like"/>
</dbReference>
<evidence type="ECO:0000259" key="6">
    <source>
        <dbReference type="Pfam" id="PF04932"/>
    </source>
</evidence>
<feature type="transmembrane region" description="Helical" evidence="5">
    <location>
        <begin position="217"/>
        <end position="250"/>
    </location>
</feature>
<evidence type="ECO:0000256" key="3">
    <source>
        <dbReference type="ARBA" id="ARBA00022989"/>
    </source>
</evidence>
<dbReference type="EMBL" id="PEZI01000066">
    <property type="protein sequence ID" value="PIS14358.1"/>
    <property type="molecule type" value="Genomic_DNA"/>
</dbReference>
<evidence type="ECO:0000256" key="1">
    <source>
        <dbReference type="ARBA" id="ARBA00004141"/>
    </source>
</evidence>
<dbReference type="InterPro" id="IPR007016">
    <property type="entry name" value="O-antigen_ligase-rel_domated"/>
</dbReference>
<evidence type="ECO:0000313" key="8">
    <source>
        <dbReference type="Proteomes" id="UP000230775"/>
    </source>
</evidence>
<keyword evidence="2 5" id="KW-0812">Transmembrane</keyword>
<name>A0A2H0WQZ4_9BACT</name>
<feature type="domain" description="O-antigen ligase-related" evidence="6">
    <location>
        <begin position="220"/>
        <end position="412"/>
    </location>
</feature>
<feature type="transmembrane region" description="Helical" evidence="5">
    <location>
        <begin position="462"/>
        <end position="479"/>
    </location>
</feature>
<feature type="transmembrane region" description="Helical" evidence="5">
    <location>
        <begin position="437"/>
        <end position="456"/>
    </location>
</feature>
<feature type="transmembrane region" description="Helical" evidence="5">
    <location>
        <begin position="74"/>
        <end position="95"/>
    </location>
</feature>
<feature type="transmembrane region" description="Helical" evidence="5">
    <location>
        <begin position="300"/>
        <end position="320"/>
    </location>
</feature>
<gene>
    <name evidence="7" type="ORF">COT64_03090</name>
</gene>
<feature type="transmembrane region" description="Helical" evidence="5">
    <location>
        <begin position="185"/>
        <end position="205"/>
    </location>
</feature>
<feature type="transmembrane region" description="Helical" evidence="5">
    <location>
        <begin position="12"/>
        <end position="30"/>
    </location>
</feature>
<accession>A0A2H0WQZ4</accession>
<dbReference type="Proteomes" id="UP000230775">
    <property type="component" value="Unassembled WGS sequence"/>
</dbReference>
<proteinExistence type="predicted"/>
<evidence type="ECO:0000256" key="4">
    <source>
        <dbReference type="ARBA" id="ARBA00023136"/>
    </source>
</evidence>
<keyword evidence="3 5" id="KW-1133">Transmembrane helix</keyword>
<sequence>MVKLLKLIKDNFLFLGICFLLFFIPLYPKFPLFSVSGTYVSIRLEDLFVALTVMIFGIKLILNKDDSIFKWNLTKIILIYFGIGLLSVMSGIFITKNIVPHIALLHFARRVEYVSLLFVAYYSIQNVKQLKTYAWVIWIAVLGVIFYGLGQKFFGWPVVSTMNKEFSKGMILKLTWWARINSTFAGHYDLAAFLVMILCLSISVMRIVKRLWQKIPVFILLALSYYVLILTASRISFVAYLFGGLLILLFSRKKWWIAPFLVFSLLGMVFSEDLGQRYAATFHLDLSFLSGMVKVKEEKIAMVLPSPTPTIVPITSLSIIPKPLKKPLLTLMPTPTPTIEVATPSAEYFEPIELAVGRSTDIRLKVEWPRAVRAFLKNPLLGTGYSSITLATDNDYLRILGETGILGTAVFALIILEIFRRMFFFLKEKGSWNNEKILVLGILGAGAGYFINAGFIDVWESSKIAFFFWIMMGVGLKIIDLDRNTDN</sequence>
<feature type="transmembrane region" description="Helical" evidence="5">
    <location>
        <begin position="42"/>
        <end position="62"/>
    </location>
</feature>
<feature type="transmembrane region" description="Helical" evidence="5">
    <location>
        <begin position="101"/>
        <end position="121"/>
    </location>
</feature>
<dbReference type="AlphaFoldDB" id="A0A2H0WQZ4"/>
<comment type="subcellular location">
    <subcellularLocation>
        <location evidence="1">Membrane</location>
        <topology evidence="1">Multi-pass membrane protein</topology>
    </subcellularLocation>
</comment>
<dbReference type="GO" id="GO:0016020">
    <property type="term" value="C:membrane"/>
    <property type="evidence" value="ECO:0007669"/>
    <property type="project" value="UniProtKB-SubCell"/>
</dbReference>
<keyword evidence="4 5" id="KW-0472">Membrane</keyword>
<comment type="caution">
    <text evidence="7">The sequence shown here is derived from an EMBL/GenBank/DDBJ whole genome shotgun (WGS) entry which is preliminary data.</text>
</comment>